<accession>A0A8T4GHX9</accession>
<feature type="transmembrane region" description="Helical" evidence="2">
    <location>
        <begin position="69"/>
        <end position="92"/>
    </location>
</feature>
<evidence type="ECO:0000259" key="3">
    <source>
        <dbReference type="Pfam" id="PF25938"/>
    </source>
</evidence>
<proteinExistence type="predicted"/>
<dbReference type="AlphaFoldDB" id="A0A8T4GHX9"/>
<protein>
    <recommendedName>
        <fullName evidence="3">DUF7981 domain-containing protein</fullName>
    </recommendedName>
</protein>
<dbReference type="RefSeq" id="WP_209486171.1">
    <property type="nucleotide sequence ID" value="NZ_JAGGKQ010000019.1"/>
</dbReference>
<keyword evidence="2" id="KW-0812">Transmembrane</keyword>
<sequence length="105" mass="10996">MSGGSADDGDTAGDDPGDERTGPTAQSTPGVPATKRNRVKSAVLWGAVGGFAFLVLAQGYLLLGGELPFRYAWLFGLAMAVGIGATGITYLAEHRIRAERSKRRT</sequence>
<name>A0A8T4GHX9_9EURY</name>
<dbReference type="EMBL" id="JAGGKQ010000019">
    <property type="protein sequence ID" value="MBP1923317.1"/>
    <property type="molecule type" value="Genomic_DNA"/>
</dbReference>
<evidence type="ECO:0000313" key="4">
    <source>
        <dbReference type="EMBL" id="MBP1923317.1"/>
    </source>
</evidence>
<comment type="caution">
    <text evidence="4">The sequence shown here is derived from an EMBL/GenBank/DDBJ whole genome shotgun (WGS) entry which is preliminary data.</text>
</comment>
<feature type="compositionally biased region" description="Acidic residues" evidence="1">
    <location>
        <begin position="7"/>
        <end position="17"/>
    </location>
</feature>
<feature type="domain" description="DUF7981" evidence="3">
    <location>
        <begin position="36"/>
        <end position="101"/>
    </location>
</feature>
<evidence type="ECO:0000313" key="5">
    <source>
        <dbReference type="Proteomes" id="UP000823588"/>
    </source>
</evidence>
<evidence type="ECO:0000256" key="2">
    <source>
        <dbReference type="SAM" id="Phobius"/>
    </source>
</evidence>
<gene>
    <name evidence="4" type="ORF">J2751_002356</name>
</gene>
<feature type="region of interest" description="Disordered" evidence="1">
    <location>
        <begin position="1"/>
        <end position="34"/>
    </location>
</feature>
<dbReference type="InterPro" id="IPR058287">
    <property type="entry name" value="DUF7981"/>
</dbReference>
<dbReference type="Pfam" id="PF25938">
    <property type="entry name" value="DUF7981"/>
    <property type="match status" value="1"/>
</dbReference>
<reference evidence="4" key="1">
    <citation type="submission" date="2021-03" db="EMBL/GenBank/DDBJ databases">
        <title>Genomic Encyclopedia of Type Strains, Phase IV (KMG-IV): sequencing the most valuable type-strain genomes for metagenomic binning, comparative biology and taxonomic classification.</title>
        <authorList>
            <person name="Goeker M."/>
        </authorList>
    </citation>
    <scope>NUCLEOTIDE SEQUENCE</scope>
    <source>
        <strain evidence="4">DSM 23564</strain>
    </source>
</reference>
<organism evidence="4 5">
    <name type="scientific">Halorubrum alkaliphilum</name>
    <dbReference type="NCBI Taxonomy" id="261290"/>
    <lineage>
        <taxon>Archaea</taxon>
        <taxon>Methanobacteriati</taxon>
        <taxon>Methanobacteriota</taxon>
        <taxon>Stenosarchaea group</taxon>
        <taxon>Halobacteria</taxon>
        <taxon>Halobacteriales</taxon>
        <taxon>Haloferacaceae</taxon>
        <taxon>Halorubrum</taxon>
    </lineage>
</organism>
<keyword evidence="2" id="KW-1133">Transmembrane helix</keyword>
<evidence type="ECO:0000256" key="1">
    <source>
        <dbReference type="SAM" id="MobiDB-lite"/>
    </source>
</evidence>
<keyword evidence="2" id="KW-0472">Membrane</keyword>
<dbReference type="OrthoDB" id="307419at2157"/>
<keyword evidence="5" id="KW-1185">Reference proteome</keyword>
<feature type="transmembrane region" description="Helical" evidence="2">
    <location>
        <begin position="42"/>
        <end position="63"/>
    </location>
</feature>
<dbReference type="Proteomes" id="UP000823588">
    <property type="component" value="Unassembled WGS sequence"/>
</dbReference>